<dbReference type="STRING" id="1051890.A0A3N4LQB4"/>
<feature type="transmembrane region" description="Helical" evidence="1">
    <location>
        <begin position="104"/>
        <end position="122"/>
    </location>
</feature>
<name>A0A3N4LQB4_9PEZI</name>
<evidence type="ECO:0000313" key="3">
    <source>
        <dbReference type="Proteomes" id="UP000267821"/>
    </source>
</evidence>
<keyword evidence="1" id="KW-0472">Membrane</keyword>
<accession>A0A3N4LQB4</accession>
<dbReference type="OrthoDB" id="5982228at2759"/>
<dbReference type="Proteomes" id="UP000267821">
    <property type="component" value="Unassembled WGS sequence"/>
</dbReference>
<feature type="transmembrane region" description="Helical" evidence="1">
    <location>
        <begin position="253"/>
        <end position="276"/>
    </location>
</feature>
<feature type="transmembrane region" description="Helical" evidence="1">
    <location>
        <begin position="6"/>
        <end position="24"/>
    </location>
</feature>
<keyword evidence="3" id="KW-1185">Reference proteome</keyword>
<keyword evidence="1" id="KW-0812">Transmembrane</keyword>
<protein>
    <submittedName>
        <fullName evidence="2">Uncharacterized protein</fullName>
    </submittedName>
</protein>
<organism evidence="2 3">
    <name type="scientific">Terfezia boudieri ATCC MYA-4762</name>
    <dbReference type="NCBI Taxonomy" id="1051890"/>
    <lineage>
        <taxon>Eukaryota</taxon>
        <taxon>Fungi</taxon>
        <taxon>Dikarya</taxon>
        <taxon>Ascomycota</taxon>
        <taxon>Pezizomycotina</taxon>
        <taxon>Pezizomycetes</taxon>
        <taxon>Pezizales</taxon>
        <taxon>Pezizaceae</taxon>
        <taxon>Terfezia</taxon>
    </lineage>
</organism>
<proteinExistence type="predicted"/>
<dbReference type="EMBL" id="ML121576">
    <property type="protein sequence ID" value="RPB20175.1"/>
    <property type="molecule type" value="Genomic_DNA"/>
</dbReference>
<dbReference type="AlphaFoldDB" id="A0A3N4LQB4"/>
<evidence type="ECO:0000256" key="1">
    <source>
        <dbReference type="SAM" id="Phobius"/>
    </source>
</evidence>
<dbReference type="InParanoid" id="A0A3N4LQB4"/>
<feature type="transmembrane region" description="Helical" evidence="1">
    <location>
        <begin position="134"/>
        <end position="158"/>
    </location>
</feature>
<sequence length="320" mass="36059">MPNWSIGRPIAGWAALLSVFLILNKIIRTGSIFRTTSLIILTTEGERKTITIASTTRRNRSNDSIFLSQMDFLGFSLGSALAFRQYVLSTTGNDELDGWQASKVIVLMFIVFCGFAVLNGHLKIDKPITFRIPYLSAWTWVYTAPLTIGGVMTLYFLANVAYFTAIPKSYLANSSIIVTDSAGARELPALVAISNIRTVLAVSFAHACGEAFKFIVDLYTYPRAWINMFVAAGLIYLHWNCEKEQWDSPWHSTFLVNVIYMILNLFLVVSTSYQYYVSLRLWGGLWTKLLQCLGGYKVVSERRVLEDGSEVMKYRKVKLG</sequence>
<feature type="transmembrane region" description="Helical" evidence="1">
    <location>
        <begin position="224"/>
        <end position="241"/>
    </location>
</feature>
<feature type="transmembrane region" description="Helical" evidence="1">
    <location>
        <begin position="65"/>
        <end position="84"/>
    </location>
</feature>
<keyword evidence="1" id="KW-1133">Transmembrane helix</keyword>
<evidence type="ECO:0000313" key="2">
    <source>
        <dbReference type="EMBL" id="RPB20175.1"/>
    </source>
</evidence>
<reference evidence="2 3" key="1">
    <citation type="journal article" date="2018" name="Nat. Ecol. Evol.">
        <title>Pezizomycetes genomes reveal the molecular basis of ectomycorrhizal truffle lifestyle.</title>
        <authorList>
            <person name="Murat C."/>
            <person name="Payen T."/>
            <person name="Noel B."/>
            <person name="Kuo A."/>
            <person name="Morin E."/>
            <person name="Chen J."/>
            <person name="Kohler A."/>
            <person name="Krizsan K."/>
            <person name="Balestrini R."/>
            <person name="Da Silva C."/>
            <person name="Montanini B."/>
            <person name="Hainaut M."/>
            <person name="Levati E."/>
            <person name="Barry K.W."/>
            <person name="Belfiori B."/>
            <person name="Cichocki N."/>
            <person name="Clum A."/>
            <person name="Dockter R.B."/>
            <person name="Fauchery L."/>
            <person name="Guy J."/>
            <person name="Iotti M."/>
            <person name="Le Tacon F."/>
            <person name="Lindquist E.A."/>
            <person name="Lipzen A."/>
            <person name="Malagnac F."/>
            <person name="Mello A."/>
            <person name="Molinier V."/>
            <person name="Miyauchi S."/>
            <person name="Poulain J."/>
            <person name="Riccioni C."/>
            <person name="Rubini A."/>
            <person name="Sitrit Y."/>
            <person name="Splivallo R."/>
            <person name="Traeger S."/>
            <person name="Wang M."/>
            <person name="Zifcakova L."/>
            <person name="Wipf D."/>
            <person name="Zambonelli A."/>
            <person name="Paolocci F."/>
            <person name="Nowrousian M."/>
            <person name="Ottonello S."/>
            <person name="Baldrian P."/>
            <person name="Spatafora J.W."/>
            <person name="Henrissat B."/>
            <person name="Nagy L.G."/>
            <person name="Aury J.M."/>
            <person name="Wincker P."/>
            <person name="Grigoriev I.V."/>
            <person name="Bonfante P."/>
            <person name="Martin F.M."/>
        </authorList>
    </citation>
    <scope>NUCLEOTIDE SEQUENCE [LARGE SCALE GENOMIC DNA]</scope>
    <source>
        <strain evidence="2 3">ATCC MYA-4762</strain>
    </source>
</reference>
<gene>
    <name evidence="2" type="ORF">L211DRAFT_858866</name>
</gene>